<evidence type="ECO:0000313" key="1">
    <source>
        <dbReference type="EMBL" id="DAG05382.1"/>
    </source>
</evidence>
<name>A0A8S5VFC4_9CAUD</name>
<proteinExistence type="predicted"/>
<accession>A0A8S5VFC4</accession>
<protein>
    <submittedName>
        <fullName evidence="1">Uncharacterized protein</fullName>
    </submittedName>
</protein>
<dbReference type="EMBL" id="BK016258">
    <property type="protein sequence ID" value="DAG05382.1"/>
    <property type="molecule type" value="Genomic_DNA"/>
</dbReference>
<sequence>MIKNSSKPMVWSFLFYLWCGRGVKIVNKIKPIKKLDTYF</sequence>
<reference evidence="1" key="1">
    <citation type="journal article" date="2021" name="Proc. Natl. Acad. Sci. U.S.A.">
        <title>A Catalog of Tens of Thousands of Viruses from Human Metagenomes Reveals Hidden Associations with Chronic Diseases.</title>
        <authorList>
            <person name="Tisza M.J."/>
            <person name="Buck C.B."/>
        </authorList>
    </citation>
    <scope>NUCLEOTIDE SEQUENCE</scope>
    <source>
        <strain evidence="1">Ctai52</strain>
    </source>
</reference>
<organism evidence="1">
    <name type="scientific">Myoviridae sp. ctai52</name>
    <dbReference type="NCBI Taxonomy" id="2825134"/>
    <lineage>
        <taxon>Viruses</taxon>
        <taxon>Duplodnaviria</taxon>
        <taxon>Heunggongvirae</taxon>
        <taxon>Uroviricota</taxon>
        <taxon>Caudoviricetes</taxon>
    </lineage>
</organism>